<evidence type="ECO:0000313" key="8">
    <source>
        <dbReference type="EMBL" id="TGG90143.1"/>
    </source>
</evidence>
<feature type="active site" evidence="5">
    <location>
        <position position="39"/>
    </location>
</feature>
<evidence type="ECO:0000256" key="2">
    <source>
        <dbReference type="ARBA" id="ARBA00023002"/>
    </source>
</evidence>
<evidence type="ECO:0000256" key="4">
    <source>
        <dbReference type="ARBA" id="ARBA00048782"/>
    </source>
</evidence>
<dbReference type="GO" id="GO:0033744">
    <property type="term" value="F:L-methionine:thioredoxin-disulfide S-oxidoreductase activity"/>
    <property type="evidence" value="ECO:0007669"/>
    <property type="project" value="RHEA"/>
</dbReference>
<organism evidence="8 9">
    <name type="scientific">Aphanocapsa feldmannii 277cV</name>
    <dbReference type="NCBI Taxonomy" id="2507553"/>
    <lineage>
        <taxon>Bacteria</taxon>
        <taxon>Bacillati</taxon>
        <taxon>Cyanobacteriota</taxon>
        <taxon>Cyanophyceae</taxon>
        <taxon>Oscillatoriophycideae</taxon>
        <taxon>Chroococcales</taxon>
        <taxon>Microcystaceae</taxon>
        <taxon>Aphanocapsa</taxon>
    </lineage>
</organism>
<dbReference type="Pfam" id="PF01625">
    <property type="entry name" value="PMSR"/>
    <property type="match status" value="1"/>
</dbReference>
<dbReference type="EC" id="1.8.4.11" evidence="5"/>
<keyword evidence="6" id="KW-0732">Signal</keyword>
<dbReference type="Gene3D" id="3.30.1060.10">
    <property type="entry name" value="Peptide methionine sulphoxide reductase MsrA"/>
    <property type="match status" value="1"/>
</dbReference>
<feature type="signal peptide" evidence="6">
    <location>
        <begin position="1"/>
        <end position="27"/>
    </location>
</feature>
<dbReference type="PANTHER" id="PTHR43774">
    <property type="entry name" value="PEPTIDE METHIONINE SULFOXIDE REDUCTASE"/>
    <property type="match status" value="1"/>
</dbReference>
<dbReference type="NCBIfam" id="TIGR00401">
    <property type="entry name" value="msrA"/>
    <property type="match status" value="1"/>
</dbReference>
<dbReference type="InterPro" id="IPR036509">
    <property type="entry name" value="Met_Sox_Rdtase_MsrA_sf"/>
</dbReference>
<evidence type="ECO:0000256" key="3">
    <source>
        <dbReference type="ARBA" id="ARBA00047806"/>
    </source>
</evidence>
<feature type="domain" description="Peptide methionine sulphoxide reductase MsrA" evidence="7">
    <location>
        <begin position="32"/>
        <end position="182"/>
    </location>
</feature>
<comment type="catalytic activity">
    <reaction evidence="3 5">
        <text>L-methionyl-[protein] + [thioredoxin]-disulfide + H2O = L-methionyl-(S)-S-oxide-[protein] + [thioredoxin]-dithiol</text>
        <dbReference type="Rhea" id="RHEA:14217"/>
        <dbReference type="Rhea" id="RHEA-COMP:10698"/>
        <dbReference type="Rhea" id="RHEA-COMP:10700"/>
        <dbReference type="Rhea" id="RHEA-COMP:12313"/>
        <dbReference type="Rhea" id="RHEA-COMP:12315"/>
        <dbReference type="ChEBI" id="CHEBI:15377"/>
        <dbReference type="ChEBI" id="CHEBI:16044"/>
        <dbReference type="ChEBI" id="CHEBI:29950"/>
        <dbReference type="ChEBI" id="CHEBI:44120"/>
        <dbReference type="ChEBI" id="CHEBI:50058"/>
        <dbReference type="EC" id="1.8.4.11"/>
    </reaction>
</comment>
<evidence type="ECO:0000256" key="5">
    <source>
        <dbReference type="HAMAP-Rule" id="MF_01401"/>
    </source>
</evidence>
<dbReference type="InterPro" id="IPR002569">
    <property type="entry name" value="Met_Sox_Rdtase_MsrA_dom"/>
</dbReference>
<evidence type="ECO:0000256" key="1">
    <source>
        <dbReference type="ARBA" id="ARBA00005591"/>
    </source>
</evidence>
<comment type="caution">
    <text evidence="8">The sequence shown here is derived from an EMBL/GenBank/DDBJ whole genome shotgun (WGS) entry which is preliminary data.</text>
</comment>
<evidence type="ECO:0000256" key="6">
    <source>
        <dbReference type="SAM" id="SignalP"/>
    </source>
</evidence>
<dbReference type="SUPFAM" id="SSF55068">
    <property type="entry name" value="Peptide methionine sulfoxide reductase"/>
    <property type="match status" value="1"/>
</dbReference>
<dbReference type="AlphaFoldDB" id="A0A524RKI4"/>
<accession>A0A524RKI4</accession>
<dbReference type="GO" id="GO:0008113">
    <property type="term" value="F:peptide-methionine (S)-S-oxide reductase activity"/>
    <property type="evidence" value="ECO:0007669"/>
    <property type="project" value="UniProtKB-UniRule"/>
</dbReference>
<comment type="catalytic activity">
    <reaction evidence="4 5">
        <text>[thioredoxin]-disulfide + L-methionine + H2O = L-methionine (S)-S-oxide + [thioredoxin]-dithiol</text>
        <dbReference type="Rhea" id="RHEA:19993"/>
        <dbReference type="Rhea" id="RHEA-COMP:10698"/>
        <dbReference type="Rhea" id="RHEA-COMP:10700"/>
        <dbReference type="ChEBI" id="CHEBI:15377"/>
        <dbReference type="ChEBI" id="CHEBI:29950"/>
        <dbReference type="ChEBI" id="CHEBI:50058"/>
        <dbReference type="ChEBI" id="CHEBI:57844"/>
        <dbReference type="ChEBI" id="CHEBI:58772"/>
        <dbReference type="EC" id="1.8.4.11"/>
    </reaction>
</comment>
<keyword evidence="2 5" id="KW-0560">Oxidoreductase</keyword>
<comment type="similarity">
    <text evidence="1 5">Belongs to the MsrA Met sulfoxide reductase family.</text>
</comment>
<protein>
    <recommendedName>
        <fullName evidence="5">Peptide methionine sulfoxide reductase MsrA</fullName>
        <shortName evidence="5">Protein-methionine-S-oxide reductase</shortName>
        <ecNumber evidence="5">1.8.4.11</ecNumber>
    </recommendedName>
    <alternativeName>
        <fullName evidence="5">Peptide-methionine (S)-S-oxide reductase</fullName>
        <shortName evidence="5">Peptide Met(O) reductase</shortName>
    </alternativeName>
</protein>
<dbReference type="EMBL" id="SRMO01000096">
    <property type="protein sequence ID" value="TGG90143.1"/>
    <property type="molecule type" value="Genomic_DNA"/>
</dbReference>
<reference evidence="8 9" key="1">
    <citation type="journal article" date="2019" name="mSystems">
        <title>Life at home and on the roam: Genomic adaptions reflect the dual lifestyle of an intracellular, facultative symbiont.</title>
        <authorList>
            <person name="Burgsdorf I."/>
        </authorList>
    </citation>
    <scope>NUCLEOTIDE SEQUENCE [LARGE SCALE GENOMIC DNA]</scope>
    <source>
        <strain evidence="8">277cV</strain>
    </source>
</reference>
<proteinExistence type="inferred from homology"/>
<evidence type="ECO:0000313" key="9">
    <source>
        <dbReference type="Proteomes" id="UP000317990"/>
    </source>
</evidence>
<comment type="function">
    <text evidence="5">Has an important function as a repair enzyme for proteins that have been inactivated by oxidation. Catalyzes the reversible oxidation-reduction of methionine sulfoxide in proteins to methionine.</text>
</comment>
<gene>
    <name evidence="5 8" type="primary">msrA</name>
    <name evidence="8" type="ORF">ERJ67_11530</name>
</gene>
<dbReference type="HAMAP" id="MF_01401">
    <property type="entry name" value="MsrA"/>
    <property type="match status" value="1"/>
</dbReference>
<feature type="chain" id="PRO_5021845001" description="Peptide methionine sulfoxide reductase MsrA" evidence="6">
    <location>
        <begin position="28"/>
        <end position="204"/>
    </location>
</feature>
<sequence length="204" mass="22517">MGRGLTGPLLVLSLLLTFGSAAGAAFAAPGRTAILAGGCFWCLEHDLESLPGVIEAVSGYSGGELEDPSYRQVSKGETDHIEVVKVSFDPELISYNGLLDAFWRNVDPLDGGGQFCDRGSQYTSAIFTEGDEQRQAAERSAASIREQLDVESLATEIRPAVPFYPAEKYHQNYAKNNKRKYKFYRWRCGRDARLNALWGGEREQ</sequence>
<dbReference type="Proteomes" id="UP000317990">
    <property type="component" value="Unassembled WGS sequence"/>
</dbReference>
<dbReference type="PANTHER" id="PTHR43774:SF1">
    <property type="entry name" value="PEPTIDE METHIONINE SULFOXIDE REDUCTASE MSRA 2"/>
    <property type="match status" value="1"/>
</dbReference>
<evidence type="ECO:0000259" key="7">
    <source>
        <dbReference type="Pfam" id="PF01625"/>
    </source>
</evidence>
<name>A0A524RKI4_9CHRO</name>